<dbReference type="RefSeq" id="WP_156643012.1">
    <property type="nucleotide sequence ID" value="NZ_WOXT01000005.1"/>
</dbReference>
<keyword evidence="3" id="KW-1185">Reference proteome</keyword>
<evidence type="ECO:0000313" key="3">
    <source>
        <dbReference type="Proteomes" id="UP000479692"/>
    </source>
</evidence>
<accession>A0A7C9HNW7</accession>
<proteinExistence type="predicted"/>
<organism evidence="2 3">
    <name type="scientific">Noviluteimonas gilva</name>
    <dbReference type="NCBI Taxonomy" id="2682097"/>
    <lineage>
        <taxon>Bacteria</taxon>
        <taxon>Pseudomonadati</taxon>
        <taxon>Pseudomonadota</taxon>
        <taxon>Gammaproteobacteria</taxon>
        <taxon>Lysobacterales</taxon>
        <taxon>Lysobacteraceae</taxon>
        <taxon>Noviluteimonas</taxon>
    </lineage>
</organism>
<name>A0A7C9HNW7_9GAMM</name>
<dbReference type="Proteomes" id="UP000479692">
    <property type="component" value="Unassembled WGS sequence"/>
</dbReference>
<evidence type="ECO:0000313" key="2">
    <source>
        <dbReference type="EMBL" id="MUV15410.1"/>
    </source>
</evidence>
<gene>
    <name evidence="2" type="ORF">GN331_14485</name>
</gene>
<dbReference type="Pfam" id="PF18478">
    <property type="entry name" value="PIN_10"/>
    <property type="match status" value="1"/>
</dbReference>
<dbReference type="EMBL" id="WOXT01000005">
    <property type="protein sequence ID" value="MUV15410.1"/>
    <property type="molecule type" value="Genomic_DNA"/>
</dbReference>
<evidence type="ECO:0000259" key="1">
    <source>
        <dbReference type="Pfam" id="PF18478"/>
    </source>
</evidence>
<reference evidence="2 3" key="1">
    <citation type="submission" date="2019-12" db="EMBL/GenBank/DDBJ databases">
        <authorList>
            <person name="Xu J."/>
        </authorList>
    </citation>
    <scope>NUCLEOTIDE SEQUENCE [LARGE SCALE GENOMIC DNA]</scope>
    <source>
        <strain evidence="2 3">HX-5-24</strain>
    </source>
</reference>
<comment type="caution">
    <text evidence="2">The sequence shown here is derived from an EMBL/GenBank/DDBJ whole genome shotgun (WGS) entry which is preliminary data.</text>
</comment>
<sequence>MKVQIDENLPPALARALNAISAIDDHEVIHVSDFAKGAPDLELFQRAVDSGVKVHVTQDHHHRRMVQKEAIARLGLTVFELASGWNNMGHYQKAAWLIEWWPNIMDVAKLTTPGSIYVVPACNARRGRLKPARR</sequence>
<dbReference type="AlphaFoldDB" id="A0A7C9HNW7"/>
<protein>
    <recommendedName>
        <fullName evidence="1">VapC45 PIN like domain-containing protein</fullName>
    </recommendedName>
</protein>
<feature type="domain" description="VapC45 PIN like" evidence="1">
    <location>
        <begin position="1"/>
        <end position="82"/>
    </location>
</feature>
<dbReference type="InterPro" id="IPR041375">
    <property type="entry name" value="VapC45_PIN-like"/>
</dbReference>